<evidence type="ECO:0000313" key="5">
    <source>
        <dbReference type="Proteomes" id="UP001291309"/>
    </source>
</evidence>
<name>A0ABU5HI87_9BACT</name>
<feature type="domain" description="Putative auto-transporter adhesin head GIN" evidence="3">
    <location>
        <begin position="38"/>
        <end position="218"/>
    </location>
</feature>
<dbReference type="RefSeq" id="WP_321551877.1">
    <property type="nucleotide sequence ID" value="NZ_JAXIVS010000029.1"/>
</dbReference>
<dbReference type="EMBL" id="JAXIVS010000029">
    <property type="protein sequence ID" value="MDY7233165.1"/>
    <property type="molecule type" value="Genomic_DNA"/>
</dbReference>
<accession>A0ABU5HI87</accession>
<evidence type="ECO:0000313" key="4">
    <source>
        <dbReference type="EMBL" id="MDY7233165.1"/>
    </source>
</evidence>
<proteinExistence type="predicted"/>
<evidence type="ECO:0000256" key="1">
    <source>
        <dbReference type="SAM" id="MobiDB-lite"/>
    </source>
</evidence>
<dbReference type="Pfam" id="PF10988">
    <property type="entry name" value="DUF2807"/>
    <property type="match status" value="1"/>
</dbReference>
<keyword evidence="5" id="KW-1185">Reference proteome</keyword>
<evidence type="ECO:0000259" key="3">
    <source>
        <dbReference type="Pfam" id="PF10988"/>
    </source>
</evidence>
<feature type="region of interest" description="Disordered" evidence="1">
    <location>
        <begin position="213"/>
        <end position="237"/>
    </location>
</feature>
<dbReference type="Gene3D" id="2.160.20.120">
    <property type="match status" value="1"/>
</dbReference>
<dbReference type="Proteomes" id="UP001291309">
    <property type="component" value="Unassembled WGS sequence"/>
</dbReference>
<gene>
    <name evidence="4" type="ORF">SYV04_42655</name>
</gene>
<keyword evidence="2" id="KW-0732">Signal</keyword>
<sequence length="237" mass="24316">MKPLRIALAVPALLFSACAFAQTVGNGVSREDSRQVEDFDGVSVSQGLKAQVKVGPKEVRVSGDENLVALVRTEVVDGKLVVRLEKNSRIRSTSGLRITLSSPKITSVEASGGAEVEAEASSSQAFAAEASGGSEISVRNVDAKQLAVEASGGAEVKLQGRAESLTVEASGGSQVHGQDLSNLQAMTVDASGGSQVEANPSDRVVAELSGGSTVHVNSAPSQRVVSSSGGSRVLFRK</sequence>
<dbReference type="PROSITE" id="PS51257">
    <property type="entry name" value="PROKAR_LIPOPROTEIN"/>
    <property type="match status" value="1"/>
</dbReference>
<evidence type="ECO:0000256" key="2">
    <source>
        <dbReference type="SAM" id="SignalP"/>
    </source>
</evidence>
<reference evidence="4 5" key="1">
    <citation type="submission" date="2023-12" db="EMBL/GenBank/DDBJ databases">
        <title>the genome sequence of Hyalangium sp. s54d21.</title>
        <authorList>
            <person name="Zhang X."/>
        </authorList>
    </citation>
    <scope>NUCLEOTIDE SEQUENCE [LARGE SCALE GENOMIC DNA]</scope>
    <source>
        <strain evidence="5">s54d21</strain>
    </source>
</reference>
<organism evidence="4 5">
    <name type="scientific">Hyalangium rubrum</name>
    <dbReference type="NCBI Taxonomy" id="3103134"/>
    <lineage>
        <taxon>Bacteria</taxon>
        <taxon>Pseudomonadati</taxon>
        <taxon>Myxococcota</taxon>
        <taxon>Myxococcia</taxon>
        <taxon>Myxococcales</taxon>
        <taxon>Cystobacterineae</taxon>
        <taxon>Archangiaceae</taxon>
        <taxon>Hyalangium</taxon>
    </lineage>
</organism>
<feature type="chain" id="PRO_5047062250" evidence="2">
    <location>
        <begin position="22"/>
        <end position="237"/>
    </location>
</feature>
<comment type="caution">
    <text evidence="4">The sequence shown here is derived from an EMBL/GenBank/DDBJ whole genome shotgun (WGS) entry which is preliminary data.</text>
</comment>
<protein>
    <submittedName>
        <fullName evidence="4">Head GIN domain-containing protein</fullName>
    </submittedName>
</protein>
<feature type="signal peptide" evidence="2">
    <location>
        <begin position="1"/>
        <end position="21"/>
    </location>
</feature>
<dbReference type="InterPro" id="IPR021255">
    <property type="entry name" value="DUF2807"/>
</dbReference>
<feature type="compositionally biased region" description="Low complexity" evidence="1">
    <location>
        <begin position="223"/>
        <end position="237"/>
    </location>
</feature>